<organism evidence="1 2">
    <name type="scientific">Quercus suber</name>
    <name type="common">Cork oak</name>
    <dbReference type="NCBI Taxonomy" id="58331"/>
    <lineage>
        <taxon>Eukaryota</taxon>
        <taxon>Viridiplantae</taxon>
        <taxon>Streptophyta</taxon>
        <taxon>Embryophyta</taxon>
        <taxon>Tracheophyta</taxon>
        <taxon>Spermatophyta</taxon>
        <taxon>Magnoliopsida</taxon>
        <taxon>eudicotyledons</taxon>
        <taxon>Gunneridae</taxon>
        <taxon>Pentapetalae</taxon>
        <taxon>rosids</taxon>
        <taxon>fabids</taxon>
        <taxon>Fagales</taxon>
        <taxon>Fagaceae</taxon>
        <taxon>Quercus</taxon>
    </lineage>
</organism>
<name>A0AAW0KAE5_QUESU</name>
<dbReference type="EMBL" id="PKMF04000361">
    <property type="protein sequence ID" value="KAK7836162.1"/>
    <property type="molecule type" value="Genomic_DNA"/>
</dbReference>
<dbReference type="Proteomes" id="UP000237347">
    <property type="component" value="Unassembled WGS sequence"/>
</dbReference>
<evidence type="ECO:0000313" key="2">
    <source>
        <dbReference type="Proteomes" id="UP000237347"/>
    </source>
</evidence>
<sequence length="68" mass="8173">MEVQLLLYHTTDGFQSSKINIFNRHFKRKQLMELELKKMFAIVISIQEEMFYLRESSRLASMAPEDLF</sequence>
<dbReference type="AlphaFoldDB" id="A0AAW0KAE5"/>
<gene>
    <name evidence="1" type="ORF">CFP56_022934</name>
</gene>
<accession>A0AAW0KAE5</accession>
<evidence type="ECO:0000313" key="1">
    <source>
        <dbReference type="EMBL" id="KAK7836162.1"/>
    </source>
</evidence>
<reference evidence="1 2" key="1">
    <citation type="journal article" date="2018" name="Sci. Data">
        <title>The draft genome sequence of cork oak.</title>
        <authorList>
            <person name="Ramos A.M."/>
            <person name="Usie A."/>
            <person name="Barbosa P."/>
            <person name="Barros P.M."/>
            <person name="Capote T."/>
            <person name="Chaves I."/>
            <person name="Simoes F."/>
            <person name="Abreu I."/>
            <person name="Carrasquinho I."/>
            <person name="Faro C."/>
            <person name="Guimaraes J.B."/>
            <person name="Mendonca D."/>
            <person name="Nobrega F."/>
            <person name="Rodrigues L."/>
            <person name="Saibo N.J.M."/>
            <person name="Varela M.C."/>
            <person name="Egas C."/>
            <person name="Matos J."/>
            <person name="Miguel C.M."/>
            <person name="Oliveira M.M."/>
            <person name="Ricardo C.P."/>
            <person name="Goncalves S."/>
        </authorList>
    </citation>
    <scope>NUCLEOTIDE SEQUENCE [LARGE SCALE GENOMIC DNA]</scope>
    <source>
        <strain evidence="2">cv. HL8</strain>
    </source>
</reference>
<proteinExistence type="predicted"/>
<keyword evidence="2" id="KW-1185">Reference proteome</keyword>
<protein>
    <submittedName>
        <fullName evidence="1">Uncharacterized protein</fullName>
    </submittedName>
</protein>
<comment type="caution">
    <text evidence="1">The sequence shown here is derived from an EMBL/GenBank/DDBJ whole genome shotgun (WGS) entry which is preliminary data.</text>
</comment>